<dbReference type="Pfam" id="PF10355">
    <property type="entry name" value="Ytp1"/>
    <property type="match status" value="1"/>
</dbReference>
<feature type="domain" description="DUF2427" evidence="4">
    <location>
        <begin position="32"/>
        <end position="130"/>
    </location>
</feature>
<feature type="transmembrane region" description="Helical" evidence="2">
    <location>
        <begin position="298"/>
        <end position="321"/>
    </location>
</feature>
<feature type="transmembrane region" description="Helical" evidence="2">
    <location>
        <begin position="358"/>
        <end position="376"/>
    </location>
</feature>
<evidence type="ECO:0000313" key="6">
    <source>
        <dbReference type="EMBL" id="PSK56458.1"/>
    </source>
</evidence>
<comment type="caution">
    <text evidence="6">The sequence shown here is derived from an EMBL/GenBank/DDBJ whole genome shotgun (WGS) entry which is preliminary data.</text>
</comment>
<feature type="transmembrane region" description="Helical" evidence="2">
    <location>
        <begin position="74"/>
        <end position="92"/>
    </location>
</feature>
<feature type="region of interest" description="Disordered" evidence="1">
    <location>
        <begin position="422"/>
        <end position="500"/>
    </location>
</feature>
<sequence>MATQWRTSALALCISAAVQLSAAHEHHGEGIPEGHAITQDPIDSILWTHIILQTFAWGILFPTGMVLGLVRSRFHVPVQVVASLLAVVGYFLGHSHKGRQFSPGAHSAFANWLMLLLIGQVSLGAYLRLHLERSFFGKSRGFFVQIHKVLGIIIPIAAWVQMLFGGIALEGFCRADHLGQCLAHFIMGSAFIAYGIILLILLLVGQAWLQRRRRSQEFFDSTVIAAWGCVNTFTEHRWGHEWAHNDIQHTSMGIVWWAAGLAGIWLSRDSQGRPKRNLIPGIVIFVTGWAMSSHPQHLMLSTMIHTVFGYTLMAAGLARIIEISFVMRDRSSISELPRETGTSPDDNSQAPEYESHSWQYLTPFLLLAGGFMFMGATEEQMLMLSDAGMDHVSYTLILYSVAFLLFLFTLALIRLFSTQSATKPRSKHDHDSESAPMLNGHAINGHAVNGHVNPEERRRLRQAEEFELDGLISDEEDARELGDVDSEDRDSGHGRMKERS</sequence>
<dbReference type="OrthoDB" id="4137487at2759"/>
<keyword evidence="3" id="KW-0732">Signal</keyword>
<dbReference type="InterPro" id="IPR018825">
    <property type="entry name" value="DUF2427"/>
</dbReference>
<keyword evidence="7" id="KW-1185">Reference proteome</keyword>
<dbReference type="EMBL" id="NHZQ01000060">
    <property type="protein sequence ID" value="PSK56458.1"/>
    <property type="molecule type" value="Genomic_DNA"/>
</dbReference>
<feature type="compositionally biased region" description="Basic and acidic residues" evidence="1">
    <location>
        <begin position="453"/>
        <end position="464"/>
    </location>
</feature>
<feature type="signal peptide" evidence="3">
    <location>
        <begin position="1"/>
        <end position="23"/>
    </location>
</feature>
<evidence type="ECO:0000256" key="2">
    <source>
        <dbReference type="SAM" id="Phobius"/>
    </source>
</evidence>
<protein>
    <submittedName>
        <fullName evidence="6">Protein YTP1</fullName>
    </submittedName>
</protein>
<organism evidence="6 7">
    <name type="scientific">Elsinoe australis</name>
    <dbReference type="NCBI Taxonomy" id="40998"/>
    <lineage>
        <taxon>Eukaryota</taxon>
        <taxon>Fungi</taxon>
        <taxon>Dikarya</taxon>
        <taxon>Ascomycota</taxon>
        <taxon>Pezizomycotina</taxon>
        <taxon>Dothideomycetes</taxon>
        <taxon>Dothideomycetidae</taxon>
        <taxon>Myriangiales</taxon>
        <taxon>Elsinoaceae</taxon>
        <taxon>Elsinoe</taxon>
    </lineage>
</organism>
<dbReference type="PANTHER" id="PTHR31685">
    <property type="entry name" value="INTEGRAL MEMBRANE PROTEIN (AFU_ORTHOLOGUE AFUA_6G12730)-RELATED"/>
    <property type="match status" value="1"/>
</dbReference>
<dbReference type="STRING" id="40998.A0A2P8A7M9"/>
<feature type="transmembrane region" description="Helical" evidence="2">
    <location>
        <begin position="47"/>
        <end position="67"/>
    </location>
</feature>
<feature type="transmembrane region" description="Helical" evidence="2">
    <location>
        <begin position="396"/>
        <end position="417"/>
    </location>
</feature>
<dbReference type="CDD" id="cd08760">
    <property type="entry name" value="Cyt_b561_FRRS1_like"/>
    <property type="match status" value="1"/>
</dbReference>
<feature type="compositionally biased region" description="Acidic residues" evidence="1">
    <location>
        <begin position="465"/>
        <end position="488"/>
    </location>
</feature>
<dbReference type="Proteomes" id="UP000243723">
    <property type="component" value="Unassembled WGS sequence"/>
</dbReference>
<dbReference type="InterPro" id="IPR018827">
    <property type="entry name" value="YTP1_C"/>
</dbReference>
<dbReference type="AlphaFoldDB" id="A0A2P8A7M9"/>
<evidence type="ECO:0000256" key="1">
    <source>
        <dbReference type="SAM" id="MobiDB-lite"/>
    </source>
</evidence>
<reference evidence="6 7" key="1">
    <citation type="submission" date="2017-05" db="EMBL/GenBank/DDBJ databases">
        <title>Draft genome sequence of Elsinoe australis.</title>
        <authorList>
            <person name="Cheng Q."/>
        </authorList>
    </citation>
    <scope>NUCLEOTIDE SEQUENCE [LARGE SCALE GENOMIC DNA]</scope>
    <source>
        <strain evidence="6 7">NL1</strain>
    </source>
</reference>
<feature type="compositionally biased region" description="Basic and acidic residues" evidence="1">
    <location>
        <begin position="489"/>
        <end position="500"/>
    </location>
</feature>
<evidence type="ECO:0000256" key="3">
    <source>
        <dbReference type="SAM" id="SignalP"/>
    </source>
</evidence>
<accession>A0A2P8A7M9</accession>
<evidence type="ECO:0000259" key="4">
    <source>
        <dbReference type="Pfam" id="PF10348"/>
    </source>
</evidence>
<feature type="domain" description="Protein YTP1-like C-terminal" evidence="5">
    <location>
        <begin position="158"/>
        <end position="414"/>
    </location>
</feature>
<dbReference type="Pfam" id="PF10348">
    <property type="entry name" value="DUF2427"/>
    <property type="match status" value="1"/>
</dbReference>
<gene>
    <name evidence="6" type="ORF">B9Z65_6082</name>
</gene>
<name>A0A2P8A7M9_9PEZI</name>
<feature type="transmembrane region" description="Helical" evidence="2">
    <location>
        <begin position="149"/>
        <end position="169"/>
    </location>
</feature>
<evidence type="ECO:0000259" key="5">
    <source>
        <dbReference type="Pfam" id="PF10355"/>
    </source>
</evidence>
<keyword evidence="2" id="KW-1133">Transmembrane helix</keyword>
<feature type="transmembrane region" description="Helical" evidence="2">
    <location>
        <begin position="181"/>
        <end position="204"/>
    </location>
</feature>
<keyword evidence="2" id="KW-0472">Membrane</keyword>
<proteinExistence type="predicted"/>
<evidence type="ECO:0000313" key="7">
    <source>
        <dbReference type="Proteomes" id="UP000243723"/>
    </source>
</evidence>
<feature type="transmembrane region" description="Helical" evidence="2">
    <location>
        <begin position="112"/>
        <end position="129"/>
    </location>
</feature>
<feature type="transmembrane region" description="Helical" evidence="2">
    <location>
        <begin position="277"/>
        <end position="292"/>
    </location>
</feature>
<dbReference type="PANTHER" id="PTHR31685:SF2">
    <property type="entry name" value="PROTEIN YTP1"/>
    <property type="match status" value="1"/>
</dbReference>
<dbReference type="Gene3D" id="1.20.120.1770">
    <property type="match status" value="1"/>
</dbReference>
<feature type="chain" id="PRO_5015146941" evidence="3">
    <location>
        <begin position="24"/>
        <end position="500"/>
    </location>
</feature>
<keyword evidence="2" id="KW-0812">Transmembrane</keyword>